<dbReference type="PANTHER" id="PTHR15670:SF4">
    <property type="entry name" value="RHO GTPASE-ACTIVATING PROTEIN 11A"/>
    <property type="match status" value="1"/>
</dbReference>
<comment type="caution">
    <text evidence="3">The sequence shown here is derived from an EMBL/GenBank/DDBJ whole genome shotgun (WGS) entry which is preliminary data.</text>
</comment>
<feature type="region of interest" description="Disordered" evidence="1">
    <location>
        <begin position="803"/>
        <end position="826"/>
    </location>
</feature>
<dbReference type="STRING" id="6832.A0A553NWZ5"/>
<dbReference type="SUPFAM" id="SSF48350">
    <property type="entry name" value="GTPase activation domain, GAP"/>
    <property type="match status" value="1"/>
</dbReference>
<feature type="compositionally biased region" description="Polar residues" evidence="1">
    <location>
        <begin position="58"/>
        <end position="69"/>
    </location>
</feature>
<evidence type="ECO:0000259" key="2">
    <source>
        <dbReference type="PROSITE" id="PS50238"/>
    </source>
</evidence>
<dbReference type="PANTHER" id="PTHR15670">
    <property type="entry name" value="RHO GTPASE ACTIVATING PROTEIN 11A"/>
    <property type="match status" value="1"/>
</dbReference>
<dbReference type="SMART" id="SM00324">
    <property type="entry name" value="RhoGAP"/>
    <property type="match status" value="1"/>
</dbReference>
<dbReference type="InterPro" id="IPR042869">
    <property type="entry name" value="ARHGAP11A/B"/>
</dbReference>
<feature type="region of interest" description="Disordered" evidence="1">
    <location>
        <begin position="379"/>
        <end position="458"/>
    </location>
</feature>
<feature type="region of interest" description="Disordered" evidence="1">
    <location>
        <begin position="884"/>
        <end position="904"/>
    </location>
</feature>
<dbReference type="OMA" id="CLAPHIA"/>
<feature type="domain" description="Rho-GAP" evidence="2">
    <location>
        <begin position="83"/>
        <end position="285"/>
    </location>
</feature>
<dbReference type="InterPro" id="IPR008936">
    <property type="entry name" value="Rho_GTPase_activation_prot"/>
</dbReference>
<organism evidence="3 4">
    <name type="scientific">Tigriopus californicus</name>
    <name type="common">Marine copepod</name>
    <dbReference type="NCBI Taxonomy" id="6832"/>
    <lineage>
        <taxon>Eukaryota</taxon>
        <taxon>Metazoa</taxon>
        <taxon>Ecdysozoa</taxon>
        <taxon>Arthropoda</taxon>
        <taxon>Crustacea</taxon>
        <taxon>Multicrustacea</taxon>
        <taxon>Hexanauplia</taxon>
        <taxon>Copepoda</taxon>
        <taxon>Harpacticoida</taxon>
        <taxon>Harpacticidae</taxon>
        <taxon>Tigriopus</taxon>
    </lineage>
</organism>
<feature type="compositionally biased region" description="Basic residues" evidence="1">
    <location>
        <begin position="350"/>
        <end position="360"/>
    </location>
</feature>
<protein>
    <recommendedName>
        <fullName evidence="2">Rho-GAP domain-containing protein</fullName>
    </recommendedName>
</protein>
<accession>A0A553NWZ5</accession>
<feature type="compositionally biased region" description="Polar residues" evidence="1">
    <location>
        <begin position="811"/>
        <end position="820"/>
    </location>
</feature>
<feature type="compositionally biased region" description="Polar residues" evidence="1">
    <location>
        <begin position="970"/>
        <end position="981"/>
    </location>
</feature>
<evidence type="ECO:0000313" key="4">
    <source>
        <dbReference type="Proteomes" id="UP000318571"/>
    </source>
</evidence>
<dbReference type="Pfam" id="PF00620">
    <property type="entry name" value="RhoGAP"/>
    <property type="match status" value="1"/>
</dbReference>
<dbReference type="GO" id="GO:0007165">
    <property type="term" value="P:signal transduction"/>
    <property type="evidence" value="ECO:0007669"/>
    <property type="project" value="InterPro"/>
</dbReference>
<dbReference type="Gene3D" id="1.10.555.10">
    <property type="entry name" value="Rho GTPase activation protein"/>
    <property type="match status" value="1"/>
</dbReference>
<keyword evidence="4" id="KW-1185">Reference proteome</keyword>
<dbReference type="Proteomes" id="UP000318571">
    <property type="component" value="Chromosome 9"/>
</dbReference>
<feature type="compositionally biased region" description="Basic and acidic residues" evidence="1">
    <location>
        <begin position="1121"/>
        <end position="1137"/>
    </location>
</feature>
<feature type="region of interest" description="Disordered" evidence="1">
    <location>
        <begin position="508"/>
        <end position="602"/>
    </location>
</feature>
<reference evidence="3 4" key="1">
    <citation type="journal article" date="2018" name="Nat. Ecol. Evol.">
        <title>Genomic signatures of mitonuclear coevolution across populations of Tigriopus californicus.</title>
        <authorList>
            <person name="Barreto F.S."/>
            <person name="Watson E.T."/>
            <person name="Lima T.G."/>
            <person name="Willett C.S."/>
            <person name="Edmands S."/>
            <person name="Li W."/>
            <person name="Burton R.S."/>
        </authorList>
    </citation>
    <scope>NUCLEOTIDE SEQUENCE [LARGE SCALE GENOMIC DNA]</scope>
    <source>
        <strain evidence="3 4">San Diego</strain>
    </source>
</reference>
<feature type="compositionally biased region" description="Basic and acidic residues" evidence="1">
    <location>
        <begin position="420"/>
        <end position="429"/>
    </location>
</feature>
<sequence>MDLTEVTVPMSGLAEHDLEPVHDLIRTHLRQEYGLHWSSKPRHGRTRLGGSASGASFLSRTPGKTSSNGSGSGPSAVFGRPLRDLPMMVAVSGSDDQSCLAPHIAMTLCQRLEATPGGLATEGIFRKSGSALRQKELRAALERPNGRTEGPGEPWSDAQVLDMAALLKQWLREMPEPLIPFHFHKTMVEATRLSLMAARESLMLLTCLLPPHHRSTLKYLCQFFHRVAQESALNKMDVSNLAIVLTPTLFPWDDPGKVKAGKTDEHLAAKTKVLDYLFRYPQEVRGHPINSKFYPGIKMNPCGISFQIGILTGAVALAYRQVMELNFAPSDDNLDTDGETGLANGLGPMARRRRKLKRRSGSLSRVLTATMRGIQKAVYRSTSTPGSVHKRRGGEESYHCTPLPQSQRKGFVSPRLPLKRKADKEHEASPPKSKSKRVPFDAASAHTPKMRSGSFSIKKFKRKKSLKESCLLPNPSLINFSPLPSKPSVLMVTPGTPQSMVDISAAKDLDQSQDTESPSMVMESDASVCSNSQPHYSRQPVLDGSSSSFRKPPPPPRSDYDTPDLGTRGRRPRRSRSPSERKIGQMRRRSHDAGKKLASSSQECLIDHTSKELQVKPSMTNVDAQDMRAQLKLGRNYAQKRHGASPLKGVGGGLRSKSLASMRNKESISDLRRDINSFIEKSFSADISGISKLDEDIQSNDTFENSSVKDLADNIQQISVAERRDTLLRRQSSAFEFSRALSIPKMEPHEMRRQSSAFEIARRFEGRVEEPLYENFERKVPTRSSLRRKNSSVKDLVKQIETSRVEKKPSQCGNVSSGNEGDNMGFDEPLDEWVDAKEFFMNPASARSDVLSSENGCKRSSIIKIRQENKGLVSKTKATFAKPQLPPKLKVPPTLVHTTPNGATTSRRLSARMGVSTAMTTCTPKAGSGSTPFSSSKRRQTLTGIRTSVKFKPVPPFPYQDVGCGKVAPSPNSHHALTNQRPPKLPPRIRTTPAQSGTPVHYDAPFISRKPKGSDRKTRRHEEKRHLTIGYSGEVRSPLRERQNIVPTVQRSKSAQTPLQRKAVNKKTTAADDDENNSLHPMVRRSQSMRDPEGNEENLPSPAQMSGGTPNINSVKRHHSERTPKERAHLKRLESRRKNSSIHSAYTPMRGHKTVVKI</sequence>
<dbReference type="InterPro" id="IPR000198">
    <property type="entry name" value="RhoGAP_dom"/>
</dbReference>
<feature type="compositionally biased region" description="Polar residues" evidence="1">
    <location>
        <begin position="527"/>
        <end position="536"/>
    </location>
</feature>
<feature type="region of interest" description="Disordered" evidence="1">
    <location>
        <begin position="968"/>
        <end position="1145"/>
    </location>
</feature>
<name>A0A553NWZ5_TIGCA</name>
<proteinExistence type="predicted"/>
<evidence type="ECO:0000256" key="1">
    <source>
        <dbReference type="SAM" id="MobiDB-lite"/>
    </source>
</evidence>
<dbReference type="PROSITE" id="PS50238">
    <property type="entry name" value="RHOGAP"/>
    <property type="match status" value="1"/>
</dbReference>
<feature type="region of interest" description="Disordered" evidence="1">
    <location>
        <begin position="334"/>
        <end position="362"/>
    </location>
</feature>
<evidence type="ECO:0000313" key="3">
    <source>
        <dbReference type="EMBL" id="TRY69937.1"/>
    </source>
</evidence>
<gene>
    <name evidence="3" type="ORF">TCAL_02820</name>
</gene>
<feature type="compositionally biased region" description="Basic and acidic residues" evidence="1">
    <location>
        <begin position="1012"/>
        <end position="1026"/>
    </location>
</feature>
<feature type="compositionally biased region" description="Polar residues" evidence="1">
    <location>
        <begin position="1045"/>
        <end position="1059"/>
    </location>
</feature>
<dbReference type="AlphaFoldDB" id="A0A553NWZ5"/>
<feature type="region of interest" description="Disordered" evidence="1">
    <location>
        <begin position="36"/>
        <end position="79"/>
    </location>
</feature>
<feature type="compositionally biased region" description="Polar residues" evidence="1">
    <location>
        <begin position="1101"/>
        <end position="1114"/>
    </location>
</feature>
<dbReference type="GO" id="GO:0005096">
    <property type="term" value="F:GTPase activator activity"/>
    <property type="evidence" value="ECO:0007669"/>
    <property type="project" value="TreeGrafter"/>
</dbReference>
<dbReference type="EMBL" id="VCGU01000009">
    <property type="protein sequence ID" value="TRY69937.1"/>
    <property type="molecule type" value="Genomic_DNA"/>
</dbReference>